<evidence type="ECO:0000256" key="2">
    <source>
        <dbReference type="ARBA" id="ARBA00006824"/>
    </source>
</evidence>
<dbReference type="AlphaFoldDB" id="A0A9W6EY72"/>
<feature type="compositionally biased region" description="Low complexity" evidence="7">
    <location>
        <begin position="139"/>
        <end position="150"/>
    </location>
</feature>
<dbReference type="EMBL" id="BRXU01000002">
    <property type="protein sequence ID" value="GLC48945.1"/>
    <property type="molecule type" value="Genomic_DNA"/>
</dbReference>
<evidence type="ECO:0000313" key="9">
    <source>
        <dbReference type="Proteomes" id="UP001165080"/>
    </source>
</evidence>
<keyword evidence="9" id="KW-1185">Reference proteome</keyword>
<evidence type="ECO:0000256" key="1">
    <source>
        <dbReference type="ARBA" id="ARBA00004141"/>
    </source>
</evidence>
<evidence type="ECO:0000313" key="8">
    <source>
        <dbReference type="EMBL" id="GLC48945.1"/>
    </source>
</evidence>
<comment type="caution">
    <text evidence="8">The sequence shown here is derived from an EMBL/GenBank/DDBJ whole genome shotgun (WGS) entry which is preliminary data.</text>
</comment>
<feature type="compositionally biased region" description="Low complexity" evidence="7">
    <location>
        <begin position="157"/>
        <end position="167"/>
    </location>
</feature>
<evidence type="ECO:0000256" key="7">
    <source>
        <dbReference type="SAM" id="MobiDB-lite"/>
    </source>
</evidence>
<feature type="transmembrane region" description="Helical" evidence="6">
    <location>
        <begin position="87"/>
        <end position="103"/>
    </location>
</feature>
<dbReference type="InterPro" id="IPR007248">
    <property type="entry name" value="Mpv17_PMP22"/>
</dbReference>
<feature type="region of interest" description="Disordered" evidence="7">
    <location>
        <begin position="131"/>
        <end position="177"/>
    </location>
</feature>
<name>A0A9W6EY72_9CHLO</name>
<reference evidence="8 9" key="1">
    <citation type="journal article" date="2023" name="Commun. Biol.">
        <title>Reorganization of the ancestral sex-determining regions during the evolution of trioecy in Pleodorina starrii.</title>
        <authorList>
            <person name="Takahashi K."/>
            <person name="Suzuki S."/>
            <person name="Kawai-Toyooka H."/>
            <person name="Yamamoto K."/>
            <person name="Hamaji T."/>
            <person name="Ootsuki R."/>
            <person name="Yamaguchi H."/>
            <person name="Kawachi M."/>
            <person name="Higashiyama T."/>
            <person name="Nozaki H."/>
        </authorList>
    </citation>
    <scope>NUCLEOTIDE SEQUENCE [LARGE SCALE GENOMIC DNA]</scope>
    <source>
        <strain evidence="8 9">NIES-4479</strain>
    </source>
</reference>
<gene>
    <name evidence="8" type="primary">PLEST011963</name>
    <name evidence="8" type="ORF">PLESTB_000165800</name>
</gene>
<comment type="subcellular location">
    <subcellularLocation>
        <location evidence="1">Membrane</location>
        <topology evidence="1">Multi-pass membrane protein</topology>
    </subcellularLocation>
</comment>
<dbReference type="GO" id="GO:0005737">
    <property type="term" value="C:cytoplasm"/>
    <property type="evidence" value="ECO:0007669"/>
    <property type="project" value="TreeGrafter"/>
</dbReference>
<accession>A0A9W6EY72</accession>
<dbReference type="PANTHER" id="PTHR11266">
    <property type="entry name" value="PEROXISOMAL MEMBRANE PROTEIN 2, PXMP2 MPV17"/>
    <property type="match status" value="1"/>
</dbReference>
<feature type="transmembrane region" description="Helical" evidence="6">
    <location>
        <begin position="45"/>
        <end position="66"/>
    </location>
</feature>
<feature type="region of interest" description="Disordered" evidence="7">
    <location>
        <begin position="193"/>
        <end position="217"/>
    </location>
</feature>
<dbReference type="Proteomes" id="UP001165080">
    <property type="component" value="Unassembled WGS sequence"/>
</dbReference>
<sequence>MRTSRLVIYGALVGTPVGHAWFQLLDTRIMPEAMTSAPAVLTKMTMDQLLMCPLATALFFVVMRCWEGHPNDAVAYMRGKMFPTLKANYVLWPLAHVINFAFVPPAQRILYCNAVGVVWTVILSTILNSKTPPKPSPEAAASGSRGPGPAADGGAGPDDSWGRSPAPGGAGGQAGWPRHVHAAFTPGLMAQATDISGSRCGPGREQPLKGYKRGMQPDVTYGRVLQCDTSSKDA</sequence>
<keyword evidence="3 6" id="KW-0812">Transmembrane</keyword>
<evidence type="ECO:0000256" key="3">
    <source>
        <dbReference type="ARBA" id="ARBA00022692"/>
    </source>
</evidence>
<dbReference type="GO" id="GO:0016020">
    <property type="term" value="C:membrane"/>
    <property type="evidence" value="ECO:0007669"/>
    <property type="project" value="UniProtKB-SubCell"/>
</dbReference>
<comment type="similarity">
    <text evidence="2 6">Belongs to the peroxisomal membrane protein PXMP2/4 family.</text>
</comment>
<proteinExistence type="inferred from homology"/>
<protein>
    <submittedName>
        <fullName evidence="8">Uncharacterized protein</fullName>
    </submittedName>
</protein>
<evidence type="ECO:0000256" key="6">
    <source>
        <dbReference type="RuleBase" id="RU363053"/>
    </source>
</evidence>
<dbReference type="Pfam" id="PF04117">
    <property type="entry name" value="Mpv17_PMP22"/>
    <property type="match status" value="1"/>
</dbReference>
<evidence type="ECO:0000256" key="4">
    <source>
        <dbReference type="ARBA" id="ARBA00022989"/>
    </source>
</evidence>
<feature type="transmembrane region" description="Helical" evidence="6">
    <location>
        <begin position="7"/>
        <end position="25"/>
    </location>
</feature>
<keyword evidence="4 6" id="KW-1133">Transmembrane helix</keyword>
<evidence type="ECO:0000256" key="5">
    <source>
        <dbReference type="ARBA" id="ARBA00023136"/>
    </source>
</evidence>
<dbReference type="PANTHER" id="PTHR11266:SF17">
    <property type="entry name" value="PROTEIN MPV17"/>
    <property type="match status" value="1"/>
</dbReference>
<keyword evidence="5 6" id="KW-0472">Membrane</keyword>
<organism evidence="8 9">
    <name type="scientific">Pleodorina starrii</name>
    <dbReference type="NCBI Taxonomy" id="330485"/>
    <lineage>
        <taxon>Eukaryota</taxon>
        <taxon>Viridiplantae</taxon>
        <taxon>Chlorophyta</taxon>
        <taxon>core chlorophytes</taxon>
        <taxon>Chlorophyceae</taxon>
        <taxon>CS clade</taxon>
        <taxon>Chlamydomonadales</taxon>
        <taxon>Volvocaceae</taxon>
        <taxon>Pleodorina</taxon>
    </lineage>
</organism>